<feature type="domain" description="Dynein heavy chain AAA 5 extension" evidence="15">
    <location>
        <begin position="999"/>
        <end position="1125"/>
    </location>
</feature>
<feature type="compositionally biased region" description="Basic and acidic residues" evidence="11">
    <location>
        <begin position="142"/>
        <end position="167"/>
    </location>
</feature>
<evidence type="ECO:0000256" key="4">
    <source>
        <dbReference type="ARBA" id="ARBA00022701"/>
    </source>
</evidence>
<evidence type="ECO:0000259" key="14">
    <source>
        <dbReference type="Pfam" id="PF12780"/>
    </source>
</evidence>
<dbReference type="InterPro" id="IPR026983">
    <property type="entry name" value="DHC"/>
</dbReference>
<keyword evidence="8" id="KW-0175">Coiled coil</keyword>
<dbReference type="GO" id="GO:0007018">
    <property type="term" value="P:microtubule-based movement"/>
    <property type="evidence" value="ECO:0007669"/>
    <property type="project" value="InterPro"/>
</dbReference>
<evidence type="ECO:0008006" key="18">
    <source>
        <dbReference type="Google" id="ProtNLM"/>
    </source>
</evidence>
<evidence type="ECO:0000313" key="17">
    <source>
        <dbReference type="Proteomes" id="UP000593567"/>
    </source>
</evidence>
<feature type="compositionally biased region" description="Polar residues" evidence="11">
    <location>
        <begin position="62"/>
        <end position="74"/>
    </location>
</feature>
<feature type="domain" description="Dynein heavy chain coiled coil stalk" evidence="13">
    <location>
        <begin position="1787"/>
        <end position="2030"/>
    </location>
</feature>
<keyword evidence="5" id="KW-0547">Nucleotide-binding</keyword>
<evidence type="ECO:0000256" key="5">
    <source>
        <dbReference type="ARBA" id="ARBA00022741"/>
    </source>
</evidence>
<reference evidence="16" key="1">
    <citation type="submission" date="2020-06" db="EMBL/GenBank/DDBJ databases">
        <title>Draft genome of Bugula neritina, a colonial animal packing powerful symbionts and potential medicines.</title>
        <authorList>
            <person name="Rayko M."/>
        </authorList>
    </citation>
    <scope>NUCLEOTIDE SEQUENCE [LARGE SCALE GENOMIC DNA]</scope>
    <source>
        <strain evidence="16">Kwan_BN1</strain>
    </source>
</reference>
<dbReference type="PANTHER" id="PTHR46961:SF21">
    <property type="entry name" value="LOW QUALITY PROTEIN: DYNEIN BETA CHAIN, FLAGELLAR OUTER ARM-LIKE"/>
    <property type="match status" value="1"/>
</dbReference>
<organism evidence="16 17">
    <name type="scientific">Bugula neritina</name>
    <name type="common">Brown bryozoan</name>
    <name type="synonym">Sertularia neritina</name>
    <dbReference type="NCBI Taxonomy" id="10212"/>
    <lineage>
        <taxon>Eukaryota</taxon>
        <taxon>Metazoa</taxon>
        <taxon>Spiralia</taxon>
        <taxon>Lophotrochozoa</taxon>
        <taxon>Bryozoa</taxon>
        <taxon>Gymnolaemata</taxon>
        <taxon>Cheilostomatida</taxon>
        <taxon>Flustrina</taxon>
        <taxon>Buguloidea</taxon>
        <taxon>Bugulidae</taxon>
        <taxon>Bugula</taxon>
    </lineage>
</organism>
<evidence type="ECO:0000313" key="16">
    <source>
        <dbReference type="EMBL" id="KAF6040667.1"/>
    </source>
</evidence>
<dbReference type="EMBL" id="VXIV02000117">
    <property type="protein sequence ID" value="KAF6040667.1"/>
    <property type="molecule type" value="Genomic_DNA"/>
</dbReference>
<dbReference type="GO" id="GO:0045505">
    <property type="term" value="F:dynein intermediate chain binding"/>
    <property type="evidence" value="ECO:0007669"/>
    <property type="project" value="InterPro"/>
</dbReference>
<keyword evidence="4" id="KW-0493">Microtubule</keyword>
<sequence length="2064" mass="230671">MGAEVPLEDVPKKKAIRSAGSRKIVVHSSQGSRPTSKQKPMGKLPGSRAGRKAEDKRGSEPIQEQVSAQETETKSWTLDNVTEIVYLATQLQMTQRLDEACEGLEQGDKNALVNAIVQVNTSIQESVLMLKGFETKQENLEASRAASVEKAESETGKGRGSEAKTKSETGSLAGGSQTADKKSRQGAKPGSVRGSMFDLTADQGAKSPIPEGEETGEEGLNGSPAHNDIDEPNAPEPVNTMDLGNTFNQLILKKDEEEEQVEFVEQSEIRLMLFPSQIRKIGSLIALLAYYRDLLQRLHDWAAEEHAEKLTSSYIYKSQLQYSFLPDSKAVEVKCLHLTFDYDFEYQGSADREVISPVCERVFVNLALAFKEHFGSIISGPMGSGRLETVHELSRALGRPFYWFNCHSEYDGAMLHNVFKGLAQTGKLQCSWVCFNNLNYLKPTVLSEFAKLMGLVIGALRDGKSATQFDGEELPLHSKAACMAITTNLIKVSATSPDVEPIFPTVVAQMPHDVIKQFRQFSILKPDLRLTVEAMLLAQGFTNAPSLAKKVLLAQELCVNLGGMDNMFTTTPCIGSETKAGWSLQSLKHIIVQAGTLLDKLTSDKIAAHYETIHELPEEDDDDSIIEDEPLPPLPIVPQPDVTQSKTNAESEGLAEEKQDSAPEIPSLETVKPSDEKTTPERLLADEELSIVSAIRDTFLPRMADRDRGLFSTIIVDLWPNVDIPLDFAGGDQKNGKDDPPTTAVSKASSRPPSHATVNTISKKQNKTVVPGIKESLNLNTAVVAMTANTSKRDPELKIQESVESIDDAIAVATANLGLLPGVAFQARVLQLSHLSNAHKAILVVGPSGCGKSECIKTFAVAGTRKRKESEHSDEWKDGLLPHILRKYCAKAPSSSQVENKAVVKVVLLDGECDPSQMEIVGSILHNDGTIVLGNNERIPMSGHVRFIWESDSLKNITPAILANVGLLVMTKEDLGWQMLLTQWLNHRPDELKILLGELAEAYIPKVIHFLAHATSPPVAGRKPKGIPNFSRCVKQSEENMVSTFCSMFEALTSAILDEVTEEVYERYFAFAVIWSFAGTLEFENQEAFSDWWRKTFEDRITWPFVGTVFDYAVDGDSKEFTNWGNIIATYNGTAHVGIPNEAFVHTVSNGQLYYLLSQLSDVGKPVMLVGGPGCGKSSIIKERIRNVSTGEVAEVLALNISANKFTDSSLMYDRLNEKLEWKHGKTFVPKGNKKLICLVDDLNLSHVDENGYQSAVELIRQHLDEGGFYSAENLQWRYVRNVTYVSTVNPQPNVSVPQLSSRLLRHFALFYCTPPSSKELERIYRTLLHTHFVTPELTATSSISASAAQHLGIKEEKKSKRSRDKQDLLWLWQHECDFVYGARMVNDVDRNRYDTAFRTAVRKDFHSDDHIKLLHNATKPLFSNLIEQDSGAITAGEPMPISHNSNDYHCDDYKPVWDIQSVKHLLEQAIEEYNKVYPKIHLSLYDSTVQHICRLARVISSPHEVAHLHLIGEGSPGVTSTMVKLAAHLSDFTTFQINSSLNVMNTGNQIDLFKAELVAAYTRAGVKHERILFLLHEDELFDENFLVFITEFIVSGNITHLFSPEETTTIINSIRTDVTQAGLTYTRDVAWNFFLNTVKNNFRICLVSAEGSLKFQKRCRDFPSLITCLNYTWIPHWSKNMLVDHAHYHINDIEWMSALQKENMAHMLASMHLVIRQADGKEETSGTYNNLTNTTYEKFIERYISLANRRYSEIIAQHESITTALDQIYKENDLAARLHRQLEHERIVLDERIAGTSKILAQIGQDTAITEQQVKIVKQQLEKIKKLKKLLPEYQVAHERAVFKASALAIDTKKIVDSMTMESLQELRAMQKPIIEVEDLMAAIIMILKSPTADLTWQKGAKRQMANLERFIEELNTFDDQQMAESTLVLVEPYLKKASFDPVALEKKSSNAACHGLCKWVHGVVKYHRMMISKVKPLHDKVVSTTSAVDNAEHKMATLDSKRKALEVRLKDLAKGFEDATIDKNDQEEKTIKMDRMLNTAANLRQVGLHFIFLVYICASCCK</sequence>
<evidence type="ECO:0000256" key="2">
    <source>
        <dbReference type="ARBA" id="ARBA00008887"/>
    </source>
</evidence>
<evidence type="ECO:0000259" key="12">
    <source>
        <dbReference type="Pfam" id="PF12774"/>
    </source>
</evidence>
<evidence type="ECO:0000256" key="6">
    <source>
        <dbReference type="ARBA" id="ARBA00022840"/>
    </source>
</evidence>
<dbReference type="InterPro" id="IPR035699">
    <property type="entry name" value="AAA_6"/>
</dbReference>
<dbReference type="Pfam" id="PF12775">
    <property type="entry name" value="AAA_7"/>
    <property type="match status" value="1"/>
</dbReference>
<evidence type="ECO:0000259" key="13">
    <source>
        <dbReference type="Pfam" id="PF12777"/>
    </source>
</evidence>
<dbReference type="InterPro" id="IPR043157">
    <property type="entry name" value="Dynein_AAA1S"/>
</dbReference>
<feature type="region of interest" description="Disordered" evidence="11">
    <location>
        <begin position="142"/>
        <end position="242"/>
    </location>
</feature>
<dbReference type="Gene3D" id="1.10.8.710">
    <property type="match status" value="1"/>
</dbReference>
<dbReference type="GO" id="GO:0005524">
    <property type="term" value="F:ATP binding"/>
    <property type="evidence" value="ECO:0007669"/>
    <property type="project" value="UniProtKB-KW"/>
</dbReference>
<evidence type="ECO:0000256" key="8">
    <source>
        <dbReference type="ARBA" id="ARBA00023054"/>
    </source>
</evidence>
<dbReference type="SUPFAM" id="SSF52540">
    <property type="entry name" value="P-loop containing nucleoside triphosphate hydrolases"/>
    <property type="match status" value="2"/>
</dbReference>
<name>A0A7J7KR84_BUGNE</name>
<comment type="caution">
    <text evidence="16">The sequence shown here is derived from an EMBL/GenBank/DDBJ whole genome shotgun (WGS) entry which is preliminary data.</text>
</comment>
<evidence type="ECO:0000256" key="11">
    <source>
        <dbReference type="SAM" id="MobiDB-lite"/>
    </source>
</evidence>
<feature type="compositionally biased region" description="Polar residues" evidence="11">
    <location>
        <begin position="27"/>
        <end position="38"/>
    </location>
</feature>
<feature type="compositionally biased region" description="Polar residues" evidence="11">
    <location>
        <begin position="168"/>
        <end position="178"/>
    </location>
</feature>
<proteinExistence type="inferred from homology"/>
<feature type="compositionally biased region" description="Basic and acidic residues" evidence="11">
    <location>
        <begin position="672"/>
        <end position="682"/>
    </location>
</feature>
<gene>
    <name evidence="16" type="ORF">EB796_001025</name>
</gene>
<feature type="region of interest" description="Disordered" evidence="11">
    <location>
        <begin position="730"/>
        <end position="765"/>
    </location>
</feature>
<evidence type="ECO:0000256" key="3">
    <source>
        <dbReference type="ARBA" id="ARBA00022490"/>
    </source>
</evidence>
<protein>
    <recommendedName>
        <fullName evidence="18">DNAH14</fullName>
    </recommendedName>
</protein>
<keyword evidence="3" id="KW-0963">Cytoplasm</keyword>
<evidence type="ECO:0000259" key="15">
    <source>
        <dbReference type="Pfam" id="PF17852"/>
    </source>
</evidence>
<dbReference type="PANTHER" id="PTHR46961">
    <property type="entry name" value="DYNEIN HEAVY CHAIN 1, AXONEMAL-LIKE PROTEIN"/>
    <property type="match status" value="1"/>
</dbReference>
<feature type="region of interest" description="Disordered" evidence="11">
    <location>
        <begin position="617"/>
        <end position="682"/>
    </location>
</feature>
<feature type="domain" description="Dynein heavy chain hydrolytic ATP-binding dynein motor region" evidence="12">
    <location>
        <begin position="342"/>
        <end position="560"/>
    </location>
</feature>
<keyword evidence="6" id="KW-0067">ATP-binding</keyword>
<evidence type="ECO:0000256" key="1">
    <source>
        <dbReference type="ARBA" id="ARBA00004245"/>
    </source>
</evidence>
<dbReference type="GO" id="GO:0005874">
    <property type="term" value="C:microtubule"/>
    <property type="evidence" value="ECO:0007669"/>
    <property type="project" value="UniProtKB-KW"/>
</dbReference>
<feature type="compositionally biased region" description="Polar residues" evidence="11">
    <location>
        <begin position="743"/>
        <end position="763"/>
    </location>
</feature>
<dbReference type="InterPro" id="IPR041466">
    <property type="entry name" value="Dynein_AAA5_ext"/>
</dbReference>
<evidence type="ECO:0000256" key="9">
    <source>
        <dbReference type="ARBA" id="ARBA00023175"/>
    </source>
</evidence>
<dbReference type="Gene3D" id="1.20.58.1120">
    <property type="match status" value="1"/>
</dbReference>
<dbReference type="InterPro" id="IPR027417">
    <property type="entry name" value="P-loop_NTPase"/>
</dbReference>
<comment type="similarity">
    <text evidence="2">Belongs to the dynein heavy chain family.</text>
</comment>
<keyword evidence="7" id="KW-0243">Dynein</keyword>
<dbReference type="OrthoDB" id="10251809at2759"/>
<dbReference type="Gene3D" id="3.40.50.300">
    <property type="entry name" value="P-loop containing nucleotide triphosphate hydrolases"/>
    <property type="match status" value="4"/>
</dbReference>
<dbReference type="Gene3D" id="1.20.920.20">
    <property type="match status" value="1"/>
</dbReference>
<dbReference type="InterPro" id="IPR024743">
    <property type="entry name" value="Dynein_HC_stalk"/>
</dbReference>
<comment type="subcellular location">
    <subcellularLocation>
        <location evidence="1">Cytoplasm</location>
        <location evidence="1">Cytoskeleton</location>
    </subcellularLocation>
</comment>
<keyword evidence="10" id="KW-0206">Cytoskeleton</keyword>
<keyword evidence="17" id="KW-1185">Reference proteome</keyword>
<evidence type="ECO:0000256" key="10">
    <source>
        <dbReference type="ARBA" id="ARBA00023212"/>
    </source>
</evidence>
<dbReference type="Pfam" id="PF12780">
    <property type="entry name" value="AAA_8"/>
    <property type="match status" value="1"/>
</dbReference>
<feature type="region of interest" description="Disordered" evidence="11">
    <location>
        <begin position="1"/>
        <end position="74"/>
    </location>
</feature>
<dbReference type="Pfam" id="PF12774">
    <property type="entry name" value="AAA_6"/>
    <property type="match status" value="1"/>
</dbReference>
<dbReference type="Pfam" id="PF17852">
    <property type="entry name" value="Dynein_AAA_lid"/>
    <property type="match status" value="1"/>
</dbReference>
<dbReference type="Pfam" id="PF12777">
    <property type="entry name" value="MT"/>
    <property type="match status" value="1"/>
</dbReference>
<dbReference type="Proteomes" id="UP000593567">
    <property type="component" value="Unassembled WGS sequence"/>
</dbReference>
<dbReference type="InterPro" id="IPR024317">
    <property type="entry name" value="Dynein_heavy_chain_D4_dom"/>
</dbReference>
<accession>A0A7J7KR84</accession>
<dbReference type="Gene3D" id="1.10.472.130">
    <property type="match status" value="1"/>
</dbReference>
<keyword evidence="9" id="KW-0505">Motor protein</keyword>
<dbReference type="GO" id="GO:0030286">
    <property type="term" value="C:dynein complex"/>
    <property type="evidence" value="ECO:0007669"/>
    <property type="project" value="UniProtKB-KW"/>
</dbReference>
<dbReference type="GO" id="GO:0051959">
    <property type="term" value="F:dynein light intermediate chain binding"/>
    <property type="evidence" value="ECO:0007669"/>
    <property type="project" value="InterPro"/>
</dbReference>
<dbReference type="Gene3D" id="1.20.920.30">
    <property type="match status" value="1"/>
</dbReference>
<feature type="domain" description="Dynein heavy chain AAA module D4" evidence="14">
    <location>
        <begin position="1481"/>
        <end position="1747"/>
    </location>
</feature>
<feature type="compositionally biased region" description="Acidic residues" evidence="11">
    <location>
        <begin position="617"/>
        <end position="630"/>
    </location>
</feature>
<evidence type="ECO:0000256" key="7">
    <source>
        <dbReference type="ARBA" id="ARBA00023017"/>
    </source>
</evidence>